<dbReference type="RefSeq" id="WP_159423043.1">
    <property type="nucleotide sequence ID" value="NZ_CP047180.1"/>
</dbReference>
<dbReference type="Proteomes" id="UP000464597">
    <property type="component" value="Chromosome"/>
</dbReference>
<organism evidence="1 2">
    <name type="scientific">Rathayibacter festucae</name>
    <dbReference type="NCBI Taxonomy" id="110937"/>
    <lineage>
        <taxon>Bacteria</taxon>
        <taxon>Bacillati</taxon>
        <taxon>Actinomycetota</taxon>
        <taxon>Actinomycetes</taxon>
        <taxon>Micrococcales</taxon>
        <taxon>Microbacteriaceae</taxon>
        <taxon>Rathayibacter</taxon>
    </lineage>
</organism>
<evidence type="ECO:0000313" key="2">
    <source>
        <dbReference type="Proteomes" id="UP000464597"/>
    </source>
</evidence>
<gene>
    <name evidence="1" type="ORF">GSU69_11310</name>
</gene>
<keyword evidence="2" id="KW-1185">Reference proteome</keyword>
<dbReference type="EMBL" id="CP047180">
    <property type="protein sequence ID" value="QHC63215.1"/>
    <property type="molecule type" value="Genomic_DNA"/>
</dbReference>
<reference evidence="2" key="1">
    <citation type="submission" date="2019-12" db="EMBL/GenBank/DDBJ databases">
        <title>Complete and draft genome sequences of new strains and members of some known species of the genus Rathayibacter isolated from plants.</title>
        <authorList>
            <person name="Tarlachkov S.V."/>
            <person name="Starodumova I.P."/>
            <person name="Dorofeeva L.V."/>
            <person name="Prisyazhnaya N.V."/>
            <person name="Leyn S."/>
            <person name="Zlamal J."/>
            <person name="Elan M."/>
            <person name="Osterman A.L."/>
            <person name="Nadler S."/>
            <person name="Subbotin S.A."/>
            <person name="Evtushenko L.I."/>
        </authorList>
    </citation>
    <scope>NUCLEOTIDE SEQUENCE [LARGE SCALE GENOMIC DNA]</scope>
    <source>
        <strain evidence="2">VKM Ac-2802</strain>
    </source>
</reference>
<name>A0ABX6H0M9_9MICO</name>
<protein>
    <submittedName>
        <fullName evidence="1">Iron-sulfur cluster assembly scaffold protein</fullName>
    </submittedName>
</protein>
<dbReference type="InterPro" id="IPR002871">
    <property type="entry name" value="NIF_FeS_clus_asmbl_NifU_N"/>
</dbReference>
<evidence type="ECO:0000313" key="1">
    <source>
        <dbReference type="EMBL" id="QHC63215.1"/>
    </source>
</evidence>
<dbReference type="SUPFAM" id="SSF82649">
    <property type="entry name" value="SufE/NifU"/>
    <property type="match status" value="1"/>
</dbReference>
<accession>A0ABX6H0M9</accession>
<dbReference type="Gene3D" id="3.90.1010.10">
    <property type="match status" value="1"/>
</dbReference>
<sequence>MSAEAAELIRAHARHPVGRDETLPVEVLGRAELLTPTCGDRIEVRVAGHAAALSISWSGRGCEVSQGSASLLADELDGLDAVTVRGRVTAFLDAMAAHDAVSGRGADPDGSAGQALGDEAALLLVAANPVRSVCATLAWRALRDALDVSGLG</sequence>
<proteinExistence type="predicted"/>
<dbReference type="CDD" id="cd06664">
    <property type="entry name" value="IscU_like"/>
    <property type="match status" value="1"/>
</dbReference>